<comment type="caution">
    <text evidence="1">The sequence shown here is derived from an EMBL/GenBank/DDBJ whole genome shotgun (WGS) entry which is preliminary data.</text>
</comment>
<dbReference type="RefSeq" id="WP_378247212.1">
    <property type="nucleotide sequence ID" value="NZ_JBHRWK010000131.1"/>
</dbReference>
<reference evidence="2" key="1">
    <citation type="journal article" date="2019" name="Int. J. Syst. Evol. Microbiol.">
        <title>The Global Catalogue of Microorganisms (GCM) 10K type strain sequencing project: providing services to taxonomists for standard genome sequencing and annotation.</title>
        <authorList>
            <consortium name="The Broad Institute Genomics Platform"/>
            <consortium name="The Broad Institute Genome Sequencing Center for Infectious Disease"/>
            <person name="Wu L."/>
            <person name="Ma J."/>
        </authorList>
    </citation>
    <scope>NUCLEOTIDE SEQUENCE [LARGE SCALE GENOMIC DNA]</scope>
    <source>
        <strain evidence="2">CGMCC 4.7676</strain>
    </source>
</reference>
<dbReference type="EMBL" id="JBHRWK010000131">
    <property type="protein sequence ID" value="MFC3456130.1"/>
    <property type="molecule type" value="Genomic_DNA"/>
</dbReference>
<accession>A0ABV7PDE0</accession>
<keyword evidence="2" id="KW-1185">Reference proteome</keyword>
<sequence length="168" mass="17551">MRGVPYVAADVGVIVGGGAAELVAAAMLLPKEAGVHGVVLLDPGVRDLVVIKHALLASGWNGRDAVRLFASEHGGLARFAVDLRQWLGGVAVAHPIDLLWFGVSGPGPAARVGSLDDEDGVPVPVWRYAEDGGWLWQVFKSGQHPDGWAEGNYHLPAPVSDDGLVLGL</sequence>
<name>A0ABV7PDE0_9PSEU</name>
<proteinExistence type="predicted"/>
<evidence type="ECO:0000313" key="2">
    <source>
        <dbReference type="Proteomes" id="UP001595645"/>
    </source>
</evidence>
<gene>
    <name evidence="1" type="ORF">ACFOSH_42465</name>
</gene>
<protein>
    <recommendedName>
        <fullName evidence="3">DUF4262 domain-containing protein</fullName>
    </recommendedName>
</protein>
<evidence type="ECO:0008006" key="3">
    <source>
        <dbReference type="Google" id="ProtNLM"/>
    </source>
</evidence>
<evidence type="ECO:0000313" key="1">
    <source>
        <dbReference type="EMBL" id="MFC3456130.1"/>
    </source>
</evidence>
<organism evidence="1 2">
    <name type="scientific">Amycolatopsis speibonae</name>
    <dbReference type="NCBI Taxonomy" id="1450224"/>
    <lineage>
        <taxon>Bacteria</taxon>
        <taxon>Bacillati</taxon>
        <taxon>Actinomycetota</taxon>
        <taxon>Actinomycetes</taxon>
        <taxon>Pseudonocardiales</taxon>
        <taxon>Pseudonocardiaceae</taxon>
        <taxon>Amycolatopsis</taxon>
    </lineage>
</organism>
<feature type="non-terminal residue" evidence="1">
    <location>
        <position position="168"/>
    </location>
</feature>
<dbReference type="Proteomes" id="UP001595645">
    <property type="component" value="Unassembled WGS sequence"/>
</dbReference>